<evidence type="ECO:0000313" key="2">
    <source>
        <dbReference type="EMBL" id="OBS27535.1"/>
    </source>
</evidence>
<name>A0A1B8B480_FUSPO</name>
<dbReference type="AlphaFoldDB" id="A0A1B8B480"/>
<organism evidence="2 3">
    <name type="scientific">Fusarium poae</name>
    <dbReference type="NCBI Taxonomy" id="36050"/>
    <lineage>
        <taxon>Eukaryota</taxon>
        <taxon>Fungi</taxon>
        <taxon>Dikarya</taxon>
        <taxon>Ascomycota</taxon>
        <taxon>Pezizomycotina</taxon>
        <taxon>Sordariomycetes</taxon>
        <taxon>Hypocreomycetidae</taxon>
        <taxon>Hypocreales</taxon>
        <taxon>Nectriaceae</taxon>
        <taxon>Fusarium</taxon>
    </lineage>
</organism>
<feature type="compositionally biased region" description="Acidic residues" evidence="1">
    <location>
        <begin position="96"/>
        <end position="111"/>
    </location>
</feature>
<feature type="region of interest" description="Disordered" evidence="1">
    <location>
        <begin position="265"/>
        <end position="287"/>
    </location>
</feature>
<protein>
    <submittedName>
        <fullName evidence="2">Uncharacterized protein</fullName>
    </submittedName>
</protein>
<proteinExistence type="predicted"/>
<keyword evidence="3" id="KW-1185">Reference proteome</keyword>
<accession>A0A1B8B480</accession>
<evidence type="ECO:0000313" key="3">
    <source>
        <dbReference type="Proteomes" id="UP000091967"/>
    </source>
</evidence>
<gene>
    <name evidence="2" type="ORF">FPOA_01477</name>
</gene>
<evidence type="ECO:0000256" key="1">
    <source>
        <dbReference type="SAM" id="MobiDB-lite"/>
    </source>
</evidence>
<feature type="region of interest" description="Disordered" evidence="1">
    <location>
        <begin position="94"/>
        <end position="115"/>
    </location>
</feature>
<dbReference type="Proteomes" id="UP000091967">
    <property type="component" value="Unassembled WGS sequence"/>
</dbReference>
<dbReference type="STRING" id="36050.A0A1B8B480"/>
<reference evidence="2 3" key="1">
    <citation type="submission" date="2016-06" db="EMBL/GenBank/DDBJ databases">
        <title>Living apart together: crosstalk between the core and supernumerary genomes in a fungal plant pathogen.</title>
        <authorList>
            <person name="Vanheule A."/>
            <person name="Audenaert K."/>
            <person name="Warris S."/>
            <person name="Van De Geest H."/>
            <person name="Schijlen E."/>
            <person name="Hofte M."/>
            <person name="De Saeger S."/>
            <person name="Haesaert G."/>
            <person name="Waalwijk C."/>
            <person name="Van Der Lee T."/>
        </authorList>
    </citation>
    <scope>NUCLEOTIDE SEQUENCE [LARGE SCALE GENOMIC DNA]</scope>
    <source>
        <strain evidence="2 3">2516</strain>
    </source>
</reference>
<comment type="caution">
    <text evidence="2">The sequence shown here is derived from an EMBL/GenBank/DDBJ whole genome shotgun (WGS) entry which is preliminary data.</text>
</comment>
<sequence length="338" mass="38685">MAVTGKVFLKVKLEKHWKVHLDNGHISSDAILEFNQARLPRFFRSPLSDAIFTYQRRNDVGRTVASDIADSDDIEQQAINGDGDYSMEDHFIQDGLTDDDSEDDDLEEEGGDPFPQGRIDILKENEKDWGITLKTVFIAWHRNKTDLRIFREFLEQGGHKGILPGDDNCIHVIHYLRRNVPASISLSLPIIFEILYPDHELIGLNHRALPDCQQTMLVLDAFEQLCKPSEERSIRWKIETLQSLYNPGKLQQDAQQDASVSVKRKSSLTEQSIEGPSKPKRAKLSSNPRFYLGRHQNTGRAAESQKRRNNLVILYRFRPAFELVCFGVLNIGGQLCHY</sequence>
<dbReference type="EMBL" id="LYXU01000001">
    <property type="protein sequence ID" value="OBS27535.1"/>
    <property type="molecule type" value="Genomic_DNA"/>
</dbReference>